<name>A0A6L2K6A2_TANCI</name>
<accession>A0A6L2K6A2</accession>
<sequence length="153" mass="17868">MYCIDSSNKAAILKVRKDYVRICLERLNDGTAEVRDAAFSVLVAIEKTNFRKILHQKSDGRQSNYDEIAPRYNQFQKSSPAWCAADYFERFSPELRMAEVRPYQEWVISHTCTTCGVLDYWCRCKRWARLQNMELPQCVVPIDGCSTKFGCFR</sequence>
<proteinExistence type="predicted"/>
<comment type="caution">
    <text evidence="1">The sequence shown here is derived from an EMBL/GenBank/DDBJ whole genome shotgun (WGS) entry which is preliminary data.</text>
</comment>
<reference evidence="1" key="1">
    <citation type="journal article" date="2019" name="Sci. Rep.">
        <title>Draft genome of Tanacetum cinerariifolium, the natural source of mosquito coil.</title>
        <authorList>
            <person name="Yamashiro T."/>
            <person name="Shiraishi A."/>
            <person name="Satake H."/>
            <person name="Nakayama K."/>
        </authorList>
    </citation>
    <scope>NUCLEOTIDE SEQUENCE</scope>
</reference>
<dbReference type="EMBL" id="BKCJ010001858">
    <property type="protein sequence ID" value="GEU44529.1"/>
    <property type="molecule type" value="Genomic_DNA"/>
</dbReference>
<organism evidence="1">
    <name type="scientific">Tanacetum cinerariifolium</name>
    <name type="common">Dalmatian daisy</name>
    <name type="synonym">Chrysanthemum cinerariifolium</name>
    <dbReference type="NCBI Taxonomy" id="118510"/>
    <lineage>
        <taxon>Eukaryota</taxon>
        <taxon>Viridiplantae</taxon>
        <taxon>Streptophyta</taxon>
        <taxon>Embryophyta</taxon>
        <taxon>Tracheophyta</taxon>
        <taxon>Spermatophyta</taxon>
        <taxon>Magnoliopsida</taxon>
        <taxon>eudicotyledons</taxon>
        <taxon>Gunneridae</taxon>
        <taxon>Pentapetalae</taxon>
        <taxon>asterids</taxon>
        <taxon>campanulids</taxon>
        <taxon>Asterales</taxon>
        <taxon>Asteraceae</taxon>
        <taxon>Asteroideae</taxon>
        <taxon>Anthemideae</taxon>
        <taxon>Anthemidinae</taxon>
        <taxon>Tanacetum</taxon>
    </lineage>
</organism>
<evidence type="ECO:0000313" key="1">
    <source>
        <dbReference type="EMBL" id="GEU44529.1"/>
    </source>
</evidence>
<gene>
    <name evidence="1" type="ORF">Tci_016507</name>
</gene>
<protein>
    <submittedName>
        <fullName evidence="1">Uncharacterized protein</fullName>
    </submittedName>
</protein>
<dbReference type="AlphaFoldDB" id="A0A6L2K6A2"/>